<evidence type="ECO:0000313" key="2">
    <source>
        <dbReference type="Proteomes" id="UP000310597"/>
    </source>
</evidence>
<accession>A0A4U1JPI5</accession>
<organism evidence="1 2">
    <name type="scientific">Rhodobacter capsulatus</name>
    <name type="common">Rhodopseudomonas capsulata</name>
    <dbReference type="NCBI Taxonomy" id="1061"/>
    <lineage>
        <taxon>Bacteria</taxon>
        <taxon>Pseudomonadati</taxon>
        <taxon>Pseudomonadota</taxon>
        <taxon>Alphaproteobacteria</taxon>
        <taxon>Rhodobacterales</taxon>
        <taxon>Rhodobacter group</taxon>
        <taxon>Rhodobacter</taxon>
    </lineage>
</organism>
<dbReference type="RefSeq" id="WP_136907065.1">
    <property type="nucleotide sequence ID" value="NZ_SWJZ01000050.1"/>
</dbReference>
<dbReference type="Gene3D" id="1.10.10.10">
    <property type="entry name" value="Winged helix-like DNA-binding domain superfamily/Winged helix DNA-binding domain"/>
    <property type="match status" value="1"/>
</dbReference>
<dbReference type="Proteomes" id="UP000310597">
    <property type="component" value="Unassembled WGS sequence"/>
</dbReference>
<gene>
    <name evidence="1" type="ORF">FBT96_12340</name>
</gene>
<dbReference type="InterPro" id="IPR036388">
    <property type="entry name" value="WH-like_DNA-bd_sf"/>
</dbReference>
<dbReference type="OrthoDB" id="5453597at2"/>
<sequence>MASFGPGELQMAVLQHIALPLIAPTIQIALALDVSPKRVSKAASALLDRGYISRVRPGIYKITFRGLQAIADGKIITSGPVDASLNVLARPETNGFRDRLWRSMRLRGTFTISDVVCDAVDGEKDAINDAGRYIRILKSAGYVLEMLDRRKGTRPGSNGLKRFRLHRNTGPRAPLHRSKLGIVHDFNTGEDFPCR</sequence>
<comment type="caution">
    <text evidence="1">The sequence shown here is derived from an EMBL/GenBank/DDBJ whole genome shotgun (WGS) entry which is preliminary data.</text>
</comment>
<proteinExistence type="predicted"/>
<dbReference type="AlphaFoldDB" id="A0A4U1JPI5"/>
<protein>
    <submittedName>
        <fullName evidence="1">Uncharacterized protein</fullName>
    </submittedName>
</protein>
<evidence type="ECO:0000313" key="1">
    <source>
        <dbReference type="EMBL" id="TKD17927.1"/>
    </source>
</evidence>
<name>A0A4U1JPI5_RHOCA</name>
<reference evidence="1 2" key="1">
    <citation type="submission" date="2019-04" db="EMBL/GenBank/DDBJ databases">
        <title>Draft Whole-Genome sequence of the purple photosynthetic bacterium Rhodobacter capsulatus SP108 with an indigenous class A beta-lactamase.</title>
        <authorList>
            <person name="Robertson S."/>
            <person name="Meyer T.E."/>
            <person name="Kyndt J.A."/>
        </authorList>
    </citation>
    <scope>NUCLEOTIDE SEQUENCE [LARGE SCALE GENOMIC DNA]</scope>
    <source>
        <strain evidence="1 2">SP108</strain>
    </source>
</reference>
<dbReference type="EMBL" id="SWJZ01000050">
    <property type="protein sequence ID" value="TKD17927.1"/>
    <property type="molecule type" value="Genomic_DNA"/>
</dbReference>